<keyword evidence="2" id="KW-1185">Reference proteome</keyword>
<dbReference type="RefSeq" id="XP_001876047.1">
    <property type="nucleotide sequence ID" value="XM_001876012.1"/>
</dbReference>
<proteinExistence type="predicted"/>
<dbReference type="AlphaFoldDB" id="B0CWQ0"/>
<reference evidence="1 2" key="1">
    <citation type="journal article" date="2008" name="Nature">
        <title>The genome of Laccaria bicolor provides insights into mycorrhizal symbiosis.</title>
        <authorList>
            <person name="Martin F."/>
            <person name="Aerts A."/>
            <person name="Ahren D."/>
            <person name="Brun A."/>
            <person name="Danchin E.G.J."/>
            <person name="Duchaussoy F."/>
            <person name="Gibon J."/>
            <person name="Kohler A."/>
            <person name="Lindquist E."/>
            <person name="Pereda V."/>
            <person name="Salamov A."/>
            <person name="Shapiro H.J."/>
            <person name="Wuyts J."/>
            <person name="Blaudez D."/>
            <person name="Buee M."/>
            <person name="Brokstein P."/>
            <person name="Canbaeck B."/>
            <person name="Cohen D."/>
            <person name="Courty P.E."/>
            <person name="Coutinho P.M."/>
            <person name="Delaruelle C."/>
            <person name="Detter J.C."/>
            <person name="Deveau A."/>
            <person name="DiFazio S."/>
            <person name="Duplessis S."/>
            <person name="Fraissinet-Tachet L."/>
            <person name="Lucic E."/>
            <person name="Frey-Klett P."/>
            <person name="Fourrey C."/>
            <person name="Feussner I."/>
            <person name="Gay G."/>
            <person name="Grimwood J."/>
            <person name="Hoegger P.J."/>
            <person name="Jain P."/>
            <person name="Kilaru S."/>
            <person name="Labbe J."/>
            <person name="Lin Y.C."/>
            <person name="Legue V."/>
            <person name="Le Tacon F."/>
            <person name="Marmeisse R."/>
            <person name="Melayah D."/>
            <person name="Montanini B."/>
            <person name="Muratet M."/>
            <person name="Nehls U."/>
            <person name="Niculita-Hirzel H."/>
            <person name="Oudot-Le Secq M.P."/>
            <person name="Peter M."/>
            <person name="Quesneville H."/>
            <person name="Rajashekar B."/>
            <person name="Reich M."/>
            <person name="Rouhier N."/>
            <person name="Schmutz J."/>
            <person name="Yin T."/>
            <person name="Chalot M."/>
            <person name="Henrissat B."/>
            <person name="Kuees U."/>
            <person name="Lucas S."/>
            <person name="Van de Peer Y."/>
            <person name="Podila G.K."/>
            <person name="Polle A."/>
            <person name="Pukkila P.J."/>
            <person name="Richardson P.M."/>
            <person name="Rouze P."/>
            <person name="Sanders I.R."/>
            <person name="Stajich J.E."/>
            <person name="Tunlid A."/>
            <person name="Tuskan G."/>
            <person name="Grigoriev I.V."/>
        </authorList>
    </citation>
    <scope>NUCLEOTIDE SEQUENCE [LARGE SCALE GENOMIC DNA]</scope>
    <source>
        <strain evidence="2">S238N-H82 / ATCC MYA-4686</strain>
    </source>
</reference>
<dbReference type="GeneID" id="6071549"/>
<evidence type="ECO:0000313" key="1">
    <source>
        <dbReference type="EMBL" id="EDR13549.1"/>
    </source>
</evidence>
<dbReference type="HOGENOM" id="CLU_756642_0_0_1"/>
<name>B0CWQ0_LACBS</name>
<dbReference type="InParanoid" id="B0CWQ0"/>
<dbReference type="KEGG" id="lbc:LACBIDRAFT_322551"/>
<accession>B0CWQ0</accession>
<evidence type="ECO:0000313" key="2">
    <source>
        <dbReference type="Proteomes" id="UP000001194"/>
    </source>
</evidence>
<protein>
    <submittedName>
        <fullName evidence="1">Predicted protein</fullName>
    </submittedName>
</protein>
<dbReference type="EMBL" id="DS547093">
    <property type="protein sequence ID" value="EDR13549.1"/>
    <property type="molecule type" value="Genomic_DNA"/>
</dbReference>
<organism evidence="2">
    <name type="scientific">Laccaria bicolor (strain S238N-H82 / ATCC MYA-4686)</name>
    <name type="common">Bicoloured deceiver</name>
    <name type="synonym">Laccaria laccata var. bicolor</name>
    <dbReference type="NCBI Taxonomy" id="486041"/>
    <lineage>
        <taxon>Eukaryota</taxon>
        <taxon>Fungi</taxon>
        <taxon>Dikarya</taxon>
        <taxon>Basidiomycota</taxon>
        <taxon>Agaricomycotina</taxon>
        <taxon>Agaricomycetes</taxon>
        <taxon>Agaricomycetidae</taxon>
        <taxon>Agaricales</taxon>
        <taxon>Agaricineae</taxon>
        <taxon>Hydnangiaceae</taxon>
        <taxon>Laccaria</taxon>
    </lineage>
</organism>
<dbReference type="Proteomes" id="UP000001194">
    <property type="component" value="Unassembled WGS sequence"/>
</dbReference>
<sequence length="366" mass="40104">MGFIFHETIGGTAPPRGAPVKFVFGVGREVKGGRRTRPPETKATIKVKAVVTTTMAWIVRQRGWMRRNDWSNAVSSGLIGRHDLKMCRQPSDHVNAGYVQGFALELDANIYSGSTALPIGPTTKSHHLLDCAFEQFEQKMLTWTYIAFSTPDGNDADNDTEARSSLECARPPPLPLPSSFKTEAMFHPTNVPTYSILRFDKGRNESLHMNCDEAVESLALAWLLRSGWGQAYLCIVFLSYRSQHASLADTSILGGMALPRSACTVRVNIASCNDDQSEDQGGGSQQRPNLSRSWRTTSMLRSCLGPSGIVTKPLNGLATFTPLFASKRAGESKTLMQRLNPDRSQKAGFVLVADLVFVQQSVGGVY</sequence>
<gene>
    <name evidence="1" type="ORF">LACBIDRAFT_322551</name>
</gene>